<dbReference type="SUPFAM" id="SSF50370">
    <property type="entry name" value="Ricin B-like lectins"/>
    <property type="match status" value="2"/>
</dbReference>
<evidence type="ECO:0000313" key="3">
    <source>
        <dbReference type="EMBL" id="PRY27910.1"/>
    </source>
</evidence>
<reference evidence="3 4" key="1">
    <citation type="submission" date="2018-03" db="EMBL/GenBank/DDBJ databases">
        <title>Genomic Encyclopedia of Archaeal and Bacterial Type Strains, Phase II (KMG-II): from individual species to whole genera.</title>
        <authorList>
            <person name="Goeker M."/>
        </authorList>
    </citation>
    <scope>NUCLEOTIDE SEQUENCE [LARGE SCALE GENOMIC DNA]</scope>
    <source>
        <strain evidence="3 4">DSM 45348</strain>
    </source>
</reference>
<proteinExistence type="predicted"/>
<evidence type="ECO:0000313" key="4">
    <source>
        <dbReference type="Proteomes" id="UP000239209"/>
    </source>
</evidence>
<dbReference type="InterPro" id="IPR035992">
    <property type="entry name" value="Ricin_B-like_lectins"/>
</dbReference>
<dbReference type="EMBL" id="PVZG01000009">
    <property type="protein sequence ID" value="PRY27910.1"/>
    <property type="molecule type" value="Genomic_DNA"/>
</dbReference>
<dbReference type="CDD" id="cd00161">
    <property type="entry name" value="beta-trefoil_Ricin-like"/>
    <property type="match status" value="1"/>
</dbReference>
<feature type="region of interest" description="Disordered" evidence="1">
    <location>
        <begin position="132"/>
        <end position="167"/>
    </location>
</feature>
<dbReference type="PROSITE" id="PS50231">
    <property type="entry name" value="RICIN_B_LECTIN"/>
    <property type="match status" value="3"/>
</dbReference>
<comment type="caution">
    <text evidence="3">The sequence shown here is derived from an EMBL/GenBank/DDBJ whole genome shotgun (WGS) entry which is preliminary data.</text>
</comment>
<dbReference type="SMART" id="SM00458">
    <property type="entry name" value="RICIN"/>
    <property type="match status" value="2"/>
</dbReference>
<feature type="domain" description="Ricin B lectin" evidence="2">
    <location>
        <begin position="344"/>
        <end position="504"/>
    </location>
</feature>
<feature type="domain" description="Ricin B lectin" evidence="2">
    <location>
        <begin position="186"/>
        <end position="332"/>
    </location>
</feature>
<accession>A0A2T0S3C3</accession>
<keyword evidence="4" id="KW-1185">Reference proteome</keyword>
<dbReference type="Pfam" id="PF00652">
    <property type="entry name" value="Ricin_B_lectin"/>
    <property type="match status" value="1"/>
</dbReference>
<protein>
    <submittedName>
        <fullName evidence="3">Ricin-type beta-trefoil lectin protein</fullName>
    </submittedName>
</protein>
<dbReference type="Proteomes" id="UP000239209">
    <property type="component" value="Unassembled WGS sequence"/>
</dbReference>
<feature type="compositionally biased region" description="Low complexity" evidence="1">
    <location>
        <begin position="144"/>
        <end position="166"/>
    </location>
</feature>
<dbReference type="RefSeq" id="WP_106128023.1">
    <property type="nucleotide sequence ID" value="NZ_PVZG01000009.1"/>
</dbReference>
<dbReference type="AlphaFoldDB" id="A0A2T0S3C3"/>
<dbReference type="GO" id="GO:0030246">
    <property type="term" value="F:carbohydrate binding"/>
    <property type="evidence" value="ECO:0007669"/>
    <property type="project" value="UniProtKB-KW"/>
</dbReference>
<sequence length="519" mass="54257">MTLLPRRRRHRAGTTGDDRGSMPMALLVTLVAMSLSAAMAPVVMTQVSATRAVAGRTTALDAAQAGIDAAVAQLRAATAAGNPKAGQLENLPPCVMTGSQDVGKKAGTKEVGLRYRITIKYFGLPASAVDDTPEELPCPPTDVPSTATLTATGTGSGTGALTPGSPNSRTIEATYTFKTNNQNIDGGAIQLASPTTNRLCMDAGSSPPPATGTAVFVRPCKSDIDAASEQRWAYTTELNIKLVGSDTSGTPAGLCLDAPVPHANNGAVTLQPCLGRTARQQWSLTDSSTFRGTTDGVNLDNYCLNASVAGATGALLLGGCSATSNRNVFRSQAKVGAGTASAATGQLVNYKQFSRCLDVTNFDVNMTYMIVWFCKQAPDGNVSWNQKWTLPPQSTSLATAVPERIRTAGSGNPGYCLRTPTTTAGYVTLASCTLSGPLTDPRLIWTIYGDTGDYTTSYRIVDSNGYCLTPTDLTVTTPDTHSDGTSKVKVATCSGSELQKWNAPANFNKPLVLTNTQEK</sequence>
<gene>
    <name evidence="3" type="ORF">CLV70_10964</name>
</gene>
<organism evidence="3 4">
    <name type="scientific">Pseudosporangium ferrugineum</name>
    <dbReference type="NCBI Taxonomy" id="439699"/>
    <lineage>
        <taxon>Bacteria</taxon>
        <taxon>Bacillati</taxon>
        <taxon>Actinomycetota</taxon>
        <taxon>Actinomycetes</taxon>
        <taxon>Micromonosporales</taxon>
        <taxon>Micromonosporaceae</taxon>
        <taxon>Pseudosporangium</taxon>
    </lineage>
</organism>
<dbReference type="InterPro" id="IPR000772">
    <property type="entry name" value="Ricin_B_lectin"/>
</dbReference>
<dbReference type="Gene3D" id="2.80.10.50">
    <property type="match status" value="2"/>
</dbReference>
<name>A0A2T0S3C3_9ACTN</name>
<evidence type="ECO:0000259" key="2">
    <source>
        <dbReference type="SMART" id="SM00458"/>
    </source>
</evidence>
<keyword evidence="3" id="KW-0430">Lectin</keyword>
<dbReference type="OrthoDB" id="4816288at2"/>
<evidence type="ECO:0000256" key="1">
    <source>
        <dbReference type="SAM" id="MobiDB-lite"/>
    </source>
</evidence>